<sequence length="85" mass="9958">MVEFSLMPCFAMPWCSRSACSLDYREEHGPRQRVESALRCYNMKGYEQINNGSIDNLYSICMNSKVPFFGNPLRFLSRKFVVYPE</sequence>
<accession>A0A0V0S9V9</accession>
<protein>
    <submittedName>
        <fullName evidence="1">Uncharacterized protein</fullName>
    </submittedName>
</protein>
<name>A0A0V0S9V9_9BILA</name>
<proteinExistence type="predicted"/>
<reference evidence="1 2" key="1">
    <citation type="submission" date="2015-01" db="EMBL/GenBank/DDBJ databases">
        <title>Evolution of Trichinella species and genotypes.</title>
        <authorList>
            <person name="Korhonen P.K."/>
            <person name="Edoardo P."/>
            <person name="Giuseppe L.R."/>
            <person name="Gasser R.B."/>
        </authorList>
    </citation>
    <scope>NUCLEOTIDE SEQUENCE [LARGE SCALE GENOMIC DNA]</scope>
    <source>
        <strain evidence="1">ISS37</strain>
    </source>
</reference>
<gene>
    <name evidence="1" type="ORF">T07_2436</name>
</gene>
<comment type="caution">
    <text evidence="1">The sequence shown here is derived from an EMBL/GenBank/DDBJ whole genome shotgun (WGS) entry which is preliminary data.</text>
</comment>
<dbReference type="EMBL" id="JYDL01000023">
    <property type="protein sequence ID" value="KRX23512.1"/>
    <property type="molecule type" value="Genomic_DNA"/>
</dbReference>
<evidence type="ECO:0000313" key="2">
    <source>
        <dbReference type="Proteomes" id="UP000054630"/>
    </source>
</evidence>
<evidence type="ECO:0000313" key="1">
    <source>
        <dbReference type="EMBL" id="KRX23512.1"/>
    </source>
</evidence>
<keyword evidence="2" id="KW-1185">Reference proteome</keyword>
<dbReference type="Proteomes" id="UP000054630">
    <property type="component" value="Unassembled WGS sequence"/>
</dbReference>
<dbReference type="AlphaFoldDB" id="A0A0V0S9V9"/>
<organism evidence="1 2">
    <name type="scientific">Trichinella nelsoni</name>
    <dbReference type="NCBI Taxonomy" id="6336"/>
    <lineage>
        <taxon>Eukaryota</taxon>
        <taxon>Metazoa</taxon>
        <taxon>Ecdysozoa</taxon>
        <taxon>Nematoda</taxon>
        <taxon>Enoplea</taxon>
        <taxon>Dorylaimia</taxon>
        <taxon>Trichinellida</taxon>
        <taxon>Trichinellidae</taxon>
        <taxon>Trichinella</taxon>
    </lineage>
</organism>